<proteinExistence type="predicted"/>
<feature type="region of interest" description="Disordered" evidence="1">
    <location>
        <begin position="1"/>
        <end position="44"/>
    </location>
</feature>
<evidence type="ECO:0000313" key="2">
    <source>
        <dbReference type="EMBL" id="AAO74093.1"/>
    </source>
</evidence>
<dbReference type="RefSeq" id="NP_817248.2">
    <property type="nucleotide sequence ID" value="NC_004677.2"/>
</dbReference>
<protein>
    <submittedName>
        <fullName evidence="2">ORF44g</fullName>
    </submittedName>
</protein>
<feature type="compositionally biased region" description="Polar residues" evidence="1">
    <location>
        <begin position="35"/>
        <end position="44"/>
    </location>
</feature>
<geneLocation type="chloroplast" evidence="2"/>
<organism evidence="2">
    <name type="scientific">Pinus koraiensis</name>
    <name type="common">Korean pine</name>
    <dbReference type="NCBI Taxonomy" id="88728"/>
    <lineage>
        <taxon>Eukaryota</taxon>
        <taxon>Viridiplantae</taxon>
        <taxon>Streptophyta</taxon>
        <taxon>Embryophyta</taxon>
        <taxon>Tracheophyta</taxon>
        <taxon>Spermatophyta</taxon>
        <taxon>Pinopsida</taxon>
        <taxon>Pinidae</taxon>
        <taxon>Conifers I</taxon>
        <taxon>Pinales</taxon>
        <taxon>Pinaceae</taxon>
        <taxon>Pinus</taxon>
        <taxon>Pinus subgen. Strobus</taxon>
    </lineage>
</organism>
<keyword evidence="2" id="KW-0934">Plastid</keyword>
<reference evidence="2" key="1">
    <citation type="submission" date="2007-04" db="EMBL/GenBank/DDBJ databases">
        <authorList>
            <person name="Noh E.W."/>
            <person name="Lee J.S."/>
            <person name="Choi Y.I."/>
            <person name="Han M.S."/>
            <person name="Yi Y.S."/>
            <person name="Han S.U."/>
        </authorList>
    </citation>
    <scope>NUCLEOTIDE SEQUENCE</scope>
</reference>
<keyword evidence="2" id="KW-0150">Chloroplast</keyword>
<dbReference type="GeneID" id="1450746"/>
<sequence length="44" mass="4979">MSPSGRGKIREKNRISRCPATNPSLSFHSRFKLDGNNTLRPTIH</sequence>
<evidence type="ECO:0000256" key="1">
    <source>
        <dbReference type="SAM" id="MobiDB-lite"/>
    </source>
</evidence>
<dbReference type="EMBL" id="AY228468">
    <property type="protein sequence ID" value="AAO74093.1"/>
    <property type="molecule type" value="Genomic_DNA"/>
</dbReference>
<dbReference type="AlphaFoldDB" id="Q85WX6"/>
<accession>Q85WX6</accession>
<name>Q85WX6_PINKO</name>